<organism evidence="5 6">
    <name type="scientific">Chiayiivirga flava</name>
    <dbReference type="NCBI Taxonomy" id="659595"/>
    <lineage>
        <taxon>Bacteria</taxon>
        <taxon>Pseudomonadati</taxon>
        <taxon>Pseudomonadota</taxon>
        <taxon>Gammaproteobacteria</taxon>
        <taxon>Lysobacterales</taxon>
        <taxon>Lysobacteraceae</taxon>
        <taxon>Chiayiivirga</taxon>
    </lineage>
</organism>
<dbReference type="SMART" id="SM00028">
    <property type="entry name" value="TPR"/>
    <property type="match status" value="8"/>
</dbReference>
<dbReference type="PANTHER" id="PTHR45586:SF1">
    <property type="entry name" value="LIPOPOLYSACCHARIDE ASSEMBLY PROTEIN B"/>
    <property type="match status" value="1"/>
</dbReference>
<keyword evidence="1" id="KW-0677">Repeat</keyword>
<feature type="chain" id="PRO_5030652806" evidence="4">
    <location>
        <begin position="24"/>
        <end position="548"/>
    </location>
</feature>
<evidence type="ECO:0000256" key="2">
    <source>
        <dbReference type="ARBA" id="ARBA00022803"/>
    </source>
</evidence>
<proteinExistence type="predicted"/>
<gene>
    <name evidence="5" type="ORF">HNQ52_002664</name>
</gene>
<dbReference type="InterPro" id="IPR051012">
    <property type="entry name" value="CellSynth/LPSAsmb/PSIAsmb"/>
</dbReference>
<dbReference type="Pfam" id="PF13432">
    <property type="entry name" value="TPR_16"/>
    <property type="match status" value="2"/>
</dbReference>
<dbReference type="AlphaFoldDB" id="A0A7W8D9K6"/>
<evidence type="ECO:0000313" key="6">
    <source>
        <dbReference type="Proteomes" id="UP000521199"/>
    </source>
</evidence>
<feature type="repeat" description="TPR" evidence="3">
    <location>
        <begin position="401"/>
        <end position="434"/>
    </location>
</feature>
<evidence type="ECO:0000256" key="1">
    <source>
        <dbReference type="ARBA" id="ARBA00022737"/>
    </source>
</evidence>
<name>A0A7W8D9K6_9GAMM</name>
<feature type="signal peptide" evidence="4">
    <location>
        <begin position="1"/>
        <end position="23"/>
    </location>
</feature>
<dbReference type="Pfam" id="PF14559">
    <property type="entry name" value="TPR_19"/>
    <property type="match status" value="1"/>
</dbReference>
<sequence>MMVRTCLVYLLLALAASHAAAQAASRDDADLLPLLQGEFALQEGASLDAAKSYVEAARASKDPALAERALQVALLADDIDAAKAALRRWRQLAPDAPGLLPAQARLALKQGDRRDALKHLGELLQRPDGWRAAIPALAANARLPITVDVLGELVRGDRLPDQLEAWFAFGGLALRLEQAELGAELARRAIERFPNEPRAWLWQAENAQRRGDADAARTAVAKALTLGPMDPPTRLAAAAQLDALGDPAGAAAALAQGEQDDATLAGRAAYLSRAEDGGAIQALYDDIAARTDAPSPARLYLLGQLAELLKLPERALEWYGRVPGDVQRDQAQLRIAVLLDQKGLHEDAVARLNELQASDSEYGDVVRDAYLLEAELALQRNQPADALDAYGRGLGIFEGDPDLLYARALAYEKLDRIDDAEYDLRQLIEEDPDNADFLNALGYTLADRTDRHEEALALIQRALELQPDAPAIIDSMGWVLHRLGRNEEALPHLRRAFELQRDAEVAAHLGEVLWALGQKDEARSIWRLGQEIDPDNRALKQSLGKLQS</sequence>
<keyword evidence="4" id="KW-0732">Signal</keyword>
<evidence type="ECO:0000256" key="3">
    <source>
        <dbReference type="PROSITE-ProRule" id="PRU00339"/>
    </source>
</evidence>
<dbReference type="Gene3D" id="1.25.40.10">
    <property type="entry name" value="Tetratricopeptide repeat domain"/>
    <property type="match status" value="2"/>
</dbReference>
<dbReference type="Proteomes" id="UP000521199">
    <property type="component" value="Unassembled WGS sequence"/>
</dbReference>
<comment type="caution">
    <text evidence="5">The sequence shown here is derived from an EMBL/GenBank/DDBJ whole genome shotgun (WGS) entry which is preliminary data.</text>
</comment>
<dbReference type="EMBL" id="JACHHP010000005">
    <property type="protein sequence ID" value="MBB5209101.1"/>
    <property type="molecule type" value="Genomic_DNA"/>
</dbReference>
<protein>
    <submittedName>
        <fullName evidence="5">Tetratricopeptide (TPR) repeat protein</fullName>
    </submittedName>
</protein>
<accession>A0A7W8D9K6</accession>
<dbReference type="PROSITE" id="PS50005">
    <property type="entry name" value="TPR"/>
    <property type="match status" value="1"/>
</dbReference>
<dbReference type="InterPro" id="IPR019734">
    <property type="entry name" value="TPR_rpt"/>
</dbReference>
<dbReference type="PANTHER" id="PTHR45586">
    <property type="entry name" value="TPR REPEAT-CONTAINING PROTEIN PA4667"/>
    <property type="match status" value="1"/>
</dbReference>
<dbReference type="SUPFAM" id="SSF48452">
    <property type="entry name" value="TPR-like"/>
    <property type="match status" value="2"/>
</dbReference>
<reference evidence="5 6" key="1">
    <citation type="submission" date="2020-08" db="EMBL/GenBank/DDBJ databases">
        <title>Genomic Encyclopedia of Type Strains, Phase IV (KMG-IV): sequencing the most valuable type-strain genomes for metagenomic binning, comparative biology and taxonomic classification.</title>
        <authorList>
            <person name="Goeker M."/>
        </authorList>
    </citation>
    <scope>NUCLEOTIDE SEQUENCE [LARGE SCALE GENOMIC DNA]</scope>
    <source>
        <strain evidence="5 6">DSM 24163</strain>
    </source>
</reference>
<evidence type="ECO:0000313" key="5">
    <source>
        <dbReference type="EMBL" id="MBB5209101.1"/>
    </source>
</evidence>
<keyword evidence="2 3" id="KW-0802">TPR repeat</keyword>
<keyword evidence="6" id="KW-1185">Reference proteome</keyword>
<dbReference type="RefSeq" id="WP_183961654.1">
    <property type="nucleotide sequence ID" value="NZ_JACHHP010000005.1"/>
</dbReference>
<evidence type="ECO:0000256" key="4">
    <source>
        <dbReference type="SAM" id="SignalP"/>
    </source>
</evidence>
<dbReference type="InterPro" id="IPR011990">
    <property type="entry name" value="TPR-like_helical_dom_sf"/>
</dbReference>